<dbReference type="SUPFAM" id="SSF53474">
    <property type="entry name" value="alpha/beta-Hydrolases"/>
    <property type="match status" value="1"/>
</dbReference>
<evidence type="ECO:0000259" key="1">
    <source>
        <dbReference type="Pfam" id="PF01738"/>
    </source>
</evidence>
<dbReference type="InterPro" id="IPR029058">
    <property type="entry name" value="AB_hydrolase_fold"/>
</dbReference>
<organism evidence="2">
    <name type="scientific">marine metagenome</name>
    <dbReference type="NCBI Taxonomy" id="408172"/>
    <lineage>
        <taxon>unclassified sequences</taxon>
        <taxon>metagenomes</taxon>
        <taxon>ecological metagenomes</taxon>
    </lineage>
</organism>
<dbReference type="InterPro" id="IPR051049">
    <property type="entry name" value="Dienelactone_hydrolase-like"/>
</dbReference>
<name>A0A382B7U1_9ZZZZ</name>
<accession>A0A382B7U1</accession>
<dbReference type="PANTHER" id="PTHR46623">
    <property type="entry name" value="CARBOXYMETHYLENEBUTENOLIDASE-RELATED"/>
    <property type="match status" value="1"/>
</dbReference>
<proteinExistence type="predicted"/>
<reference evidence="2" key="1">
    <citation type="submission" date="2018-05" db="EMBL/GenBank/DDBJ databases">
        <authorList>
            <person name="Lanie J.A."/>
            <person name="Ng W.-L."/>
            <person name="Kazmierczak K.M."/>
            <person name="Andrzejewski T.M."/>
            <person name="Davidsen T.M."/>
            <person name="Wayne K.J."/>
            <person name="Tettelin H."/>
            <person name="Glass J.I."/>
            <person name="Rusch D."/>
            <person name="Podicherti R."/>
            <person name="Tsui H.-C.T."/>
            <person name="Winkler M.E."/>
        </authorList>
    </citation>
    <scope>NUCLEOTIDE SEQUENCE</scope>
</reference>
<dbReference type="Gene3D" id="3.40.50.1820">
    <property type="entry name" value="alpha/beta hydrolase"/>
    <property type="match status" value="1"/>
</dbReference>
<sequence>MIEAELDIATSDGSMNTFITYPEEDGPYPVILFLMDAPGKREELHDMARRIGTAGYYVMLPNLYYRRTSEFVIDDTPETREIMFEHMNSLSNAMVVEDCRTLLEYAGSQSAASDGPVGCTGYCMSGPFAFAVAAQMADRVKASASFHGVRLCIDTPDSPHLDADKIRGEMYFGCAETDDWAPPEMIEALDAHMQQSGANYRIEWYPGTHHGFVFPQRQGMYDKISAERHYERLFAMFNRNL</sequence>
<evidence type="ECO:0000313" key="2">
    <source>
        <dbReference type="EMBL" id="SVB09828.1"/>
    </source>
</evidence>
<dbReference type="PANTHER" id="PTHR46623:SF10">
    <property type="entry name" value="CARBOXYMETHYLENEBUTENOLIDASE HOMOLOG"/>
    <property type="match status" value="1"/>
</dbReference>
<protein>
    <recommendedName>
        <fullName evidence="1">Dienelactone hydrolase domain-containing protein</fullName>
    </recommendedName>
</protein>
<dbReference type="AlphaFoldDB" id="A0A382B7U1"/>
<dbReference type="GO" id="GO:0016787">
    <property type="term" value="F:hydrolase activity"/>
    <property type="evidence" value="ECO:0007669"/>
    <property type="project" value="InterPro"/>
</dbReference>
<gene>
    <name evidence="2" type="ORF">METZ01_LOCUS162682</name>
</gene>
<dbReference type="EMBL" id="UINC01028588">
    <property type="protein sequence ID" value="SVB09828.1"/>
    <property type="molecule type" value="Genomic_DNA"/>
</dbReference>
<dbReference type="Pfam" id="PF01738">
    <property type="entry name" value="DLH"/>
    <property type="match status" value="1"/>
</dbReference>
<feature type="domain" description="Dienelactone hydrolase" evidence="1">
    <location>
        <begin position="16"/>
        <end position="239"/>
    </location>
</feature>
<dbReference type="InterPro" id="IPR002925">
    <property type="entry name" value="Dienelactn_hydro"/>
</dbReference>